<evidence type="ECO:0000256" key="1">
    <source>
        <dbReference type="ARBA" id="ARBA00004141"/>
    </source>
</evidence>
<proteinExistence type="inferred from homology"/>
<protein>
    <submittedName>
        <fullName evidence="8">DMT family transporter</fullName>
    </submittedName>
</protein>
<feature type="transmembrane region" description="Helical" evidence="6">
    <location>
        <begin position="142"/>
        <end position="158"/>
    </location>
</feature>
<dbReference type="InterPro" id="IPR000620">
    <property type="entry name" value="EamA_dom"/>
</dbReference>
<comment type="caution">
    <text evidence="8">The sequence shown here is derived from an EMBL/GenBank/DDBJ whole genome shotgun (WGS) entry which is preliminary data.</text>
</comment>
<dbReference type="Proteomes" id="UP001230156">
    <property type="component" value="Unassembled WGS sequence"/>
</dbReference>
<reference evidence="9" key="1">
    <citation type="submission" date="2023-08" db="EMBL/GenBank/DDBJ databases">
        <title>Rhodospirillaceae gen. nov., a novel taxon isolated from the Yangtze River Yuezi River estuary sludge.</title>
        <authorList>
            <person name="Ruan L."/>
        </authorList>
    </citation>
    <scope>NUCLEOTIDE SEQUENCE [LARGE SCALE GENOMIC DNA]</scope>
    <source>
        <strain evidence="9">R-7</strain>
    </source>
</reference>
<keyword evidence="9" id="KW-1185">Reference proteome</keyword>
<feature type="domain" description="EamA" evidence="7">
    <location>
        <begin position="139"/>
        <end position="265"/>
    </location>
</feature>
<feature type="transmembrane region" description="Helical" evidence="6">
    <location>
        <begin position="88"/>
        <end position="106"/>
    </location>
</feature>
<evidence type="ECO:0000256" key="6">
    <source>
        <dbReference type="SAM" id="Phobius"/>
    </source>
</evidence>
<feature type="transmembrane region" description="Helical" evidence="6">
    <location>
        <begin position="253"/>
        <end position="270"/>
    </location>
</feature>
<dbReference type="EMBL" id="JAUYVI010000005">
    <property type="protein sequence ID" value="MDQ7249530.1"/>
    <property type="molecule type" value="Genomic_DNA"/>
</dbReference>
<feature type="transmembrane region" description="Helical" evidence="6">
    <location>
        <begin position="113"/>
        <end position="130"/>
    </location>
</feature>
<evidence type="ECO:0000256" key="5">
    <source>
        <dbReference type="ARBA" id="ARBA00023136"/>
    </source>
</evidence>
<dbReference type="RefSeq" id="WP_379957594.1">
    <property type="nucleotide sequence ID" value="NZ_JAUYVI010000005.1"/>
</dbReference>
<keyword evidence="5 6" id="KW-0472">Membrane</keyword>
<evidence type="ECO:0000313" key="8">
    <source>
        <dbReference type="EMBL" id="MDQ7249530.1"/>
    </source>
</evidence>
<evidence type="ECO:0000256" key="2">
    <source>
        <dbReference type="ARBA" id="ARBA00009853"/>
    </source>
</evidence>
<sequence length="299" mass="32408">MLVLCASACFATLSAQVRVLSDLGMHPFVVTFWRNFFGLFFMLPWLMRNGLGTLKTDRFWMFTLRSAISFVSMLLGFWSLALMPFAKAISMSFTAPLFATLLAAVILKESVRLRRWSATIAGFIGVLIVLQPESTGVGTGELLALAAAALSAVVSMIVKNLSRTESSNAIVTYMVLLLTPMSLVVALPFWSWPPTASWWPFMIGMGLAGTLGHLCWVRALGMAEVSLVVSYDYVRLLFAAVIGYFAFAEAPGLHTWIGAALIVGSGIYIARREAKRHQSAAARAVAVSADPIGSPNVKS</sequence>
<dbReference type="InterPro" id="IPR037185">
    <property type="entry name" value="EmrE-like"/>
</dbReference>
<evidence type="ECO:0000313" key="9">
    <source>
        <dbReference type="Proteomes" id="UP001230156"/>
    </source>
</evidence>
<feature type="transmembrane region" description="Helical" evidence="6">
    <location>
        <begin position="170"/>
        <end position="192"/>
    </location>
</feature>
<accession>A0ABU0YP81</accession>
<evidence type="ECO:0000259" key="7">
    <source>
        <dbReference type="Pfam" id="PF00892"/>
    </source>
</evidence>
<name>A0ABU0YP81_9PROT</name>
<dbReference type="Pfam" id="PF00892">
    <property type="entry name" value="EamA"/>
    <property type="match status" value="2"/>
</dbReference>
<feature type="transmembrane region" description="Helical" evidence="6">
    <location>
        <begin position="198"/>
        <end position="217"/>
    </location>
</feature>
<evidence type="ECO:0000256" key="4">
    <source>
        <dbReference type="ARBA" id="ARBA00022989"/>
    </source>
</evidence>
<evidence type="ECO:0000256" key="3">
    <source>
        <dbReference type="ARBA" id="ARBA00022692"/>
    </source>
</evidence>
<keyword evidence="3 6" id="KW-0812">Transmembrane</keyword>
<feature type="transmembrane region" description="Helical" evidence="6">
    <location>
        <begin position="229"/>
        <end position="247"/>
    </location>
</feature>
<feature type="domain" description="EamA" evidence="7">
    <location>
        <begin position="2"/>
        <end position="130"/>
    </location>
</feature>
<dbReference type="PANTHER" id="PTHR22911">
    <property type="entry name" value="ACYL-MALONYL CONDENSING ENZYME-RELATED"/>
    <property type="match status" value="1"/>
</dbReference>
<dbReference type="SUPFAM" id="SSF103481">
    <property type="entry name" value="Multidrug resistance efflux transporter EmrE"/>
    <property type="match status" value="2"/>
</dbReference>
<gene>
    <name evidence="8" type="ORF">Q8A70_17715</name>
</gene>
<dbReference type="PANTHER" id="PTHR22911:SF6">
    <property type="entry name" value="SOLUTE CARRIER FAMILY 35 MEMBER G1"/>
    <property type="match status" value="1"/>
</dbReference>
<comment type="subcellular location">
    <subcellularLocation>
        <location evidence="1">Membrane</location>
        <topology evidence="1">Multi-pass membrane protein</topology>
    </subcellularLocation>
</comment>
<organism evidence="8 9">
    <name type="scientific">Dongia sedimenti</name>
    <dbReference type="NCBI Taxonomy" id="3064282"/>
    <lineage>
        <taxon>Bacteria</taxon>
        <taxon>Pseudomonadati</taxon>
        <taxon>Pseudomonadota</taxon>
        <taxon>Alphaproteobacteria</taxon>
        <taxon>Rhodospirillales</taxon>
        <taxon>Dongiaceae</taxon>
        <taxon>Dongia</taxon>
    </lineage>
</organism>
<feature type="transmembrane region" description="Helical" evidence="6">
    <location>
        <begin position="25"/>
        <end position="47"/>
    </location>
</feature>
<feature type="transmembrane region" description="Helical" evidence="6">
    <location>
        <begin position="59"/>
        <end position="82"/>
    </location>
</feature>
<comment type="similarity">
    <text evidence="2">Belongs to the drug/metabolite transporter (DMT) superfamily. 10 TMS drug/metabolite exporter (DME) (TC 2.A.7.3) family.</text>
</comment>
<keyword evidence="4 6" id="KW-1133">Transmembrane helix</keyword>